<dbReference type="GO" id="GO:0000272">
    <property type="term" value="P:polysaccharide catabolic process"/>
    <property type="evidence" value="ECO:0007669"/>
    <property type="project" value="InterPro"/>
</dbReference>
<dbReference type="Proteomes" id="UP000236340">
    <property type="component" value="Unassembled WGS sequence"/>
</dbReference>
<name>A0A2K2HBR2_9BACT</name>
<reference evidence="2 3" key="1">
    <citation type="journal article" date="2018" name="Genome Announc.">
        <title>Genome Sequence of Geothermobacter sp. HR-1 Iron Reducer from the Loihi Seamount.</title>
        <authorList>
            <person name="Smith H."/>
            <person name="Abuyen K."/>
            <person name="Tremblay J."/>
            <person name="Savalia P."/>
            <person name="Perez-Rodriguez I."/>
            <person name="Emerson D."/>
            <person name="Tully B."/>
            <person name="Amend J."/>
        </authorList>
    </citation>
    <scope>NUCLEOTIDE SEQUENCE [LARGE SCALE GENOMIC DNA]</scope>
    <source>
        <strain evidence="2 3">HR-1</strain>
    </source>
</reference>
<sequence length="323" mass="34919">MKRRILLLLCLFLGVAGSARAVPEIVSLRVADVTPTSLSLVWMTNVPADPDVEIYADPGMAEPLNEQIRVQPYGAVPGMVAAAAKAKGIFLVRLLGLRPDTSYYLRAVTRESGVTDSVAYSDLLEVRTAATVLPYRRTSDGTLVPTANDLLSFRVYIRPAERTASLSGLGDLLLLENESGHAPIAAFVGEGVTSPEGVVDLNNLYGLDLQSLFFSGGEKVTLRVYRGNTLSVLTHLRRLPVPGGLLQVAAAQRGFNAADLNLDGQVDYQDFVLFKERFDLGANDGAYNPDYDFVVMAAGEISAEDRVDVKDFAWFAGQYGKAE</sequence>
<protein>
    <recommendedName>
        <fullName evidence="4">Fibronectin type-III domain-containing protein</fullName>
    </recommendedName>
</protein>
<dbReference type="AlphaFoldDB" id="A0A2K2HBR2"/>
<evidence type="ECO:0000313" key="3">
    <source>
        <dbReference type="Proteomes" id="UP000236340"/>
    </source>
</evidence>
<dbReference type="RefSeq" id="WP_103114811.1">
    <property type="nucleotide sequence ID" value="NZ_PPFX01000009.1"/>
</dbReference>
<gene>
    <name evidence="2" type="ORF">C2E25_05665</name>
</gene>
<feature type="chain" id="PRO_5014466846" description="Fibronectin type-III domain-containing protein" evidence="1">
    <location>
        <begin position="22"/>
        <end position="323"/>
    </location>
</feature>
<keyword evidence="1" id="KW-0732">Signal</keyword>
<evidence type="ECO:0000313" key="2">
    <source>
        <dbReference type="EMBL" id="PNU20707.1"/>
    </source>
</evidence>
<proteinExistence type="predicted"/>
<accession>A0A2K2HBR2</accession>
<dbReference type="EMBL" id="PPFX01000009">
    <property type="protein sequence ID" value="PNU20707.1"/>
    <property type="molecule type" value="Genomic_DNA"/>
</dbReference>
<evidence type="ECO:0000256" key="1">
    <source>
        <dbReference type="SAM" id="SignalP"/>
    </source>
</evidence>
<comment type="caution">
    <text evidence="2">The sequence shown here is derived from an EMBL/GenBank/DDBJ whole genome shotgun (WGS) entry which is preliminary data.</text>
</comment>
<organism evidence="2 3">
    <name type="scientific">Geothermobacter hydrogeniphilus</name>
    <dbReference type="NCBI Taxonomy" id="1969733"/>
    <lineage>
        <taxon>Bacteria</taxon>
        <taxon>Pseudomonadati</taxon>
        <taxon>Thermodesulfobacteriota</taxon>
        <taxon>Desulfuromonadia</taxon>
        <taxon>Desulfuromonadales</taxon>
        <taxon>Geothermobacteraceae</taxon>
        <taxon>Geothermobacter</taxon>
    </lineage>
</organism>
<feature type="signal peptide" evidence="1">
    <location>
        <begin position="1"/>
        <end position="21"/>
    </location>
</feature>
<dbReference type="InterPro" id="IPR036439">
    <property type="entry name" value="Dockerin_dom_sf"/>
</dbReference>
<evidence type="ECO:0008006" key="4">
    <source>
        <dbReference type="Google" id="ProtNLM"/>
    </source>
</evidence>
<dbReference type="Gene3D" id="1.10.1330.10">
    <property type="entry name" value="Dockerin domain"/>
    <property type="match status" value="1"/>
</dbReference>